<protein>
    <submittedName>
        <fullName evidence="1">Uncharacterized protein</fullName>
    </submittedName>
</protein>
<reference evidence="1 2" key="1">
    <citation type="submission" date="2017-03" db="EMBL/GenBank/DDBJ databases">
        <authorList>
            <person name="Afonso C.L."/>
            <person name="Miller P.J."/>
            <person name="Scott M.A."/>
            <person name="Spackman E."/>
            <person name="Goraichik I."/>
            <person name="Dimitrov K.M."/>
            <person name="Suarez D.L."/>
            <person name="Swayne D.E."/>
        </authorList>
    </citation>
    <scope>NUCLEOTIDE SEQUENCE [LARGE SCALE GENOMIC DNA]</scope>
    <source>
        <strain evidence="1 2">CECT 7680</strain>
    </source>
</reference>
<sequence length="83" mass="9419">MTRRKCRSYRVTIDAEAFDRIAAALIGNHRELLDNGWSICPTSGLWRTGKGTLTARVAYRMRARKASLVHTVRGINPGLYDER</sequence>
<gene>
    <name evidence="1" type="ORF">PSA7680_02466</name>
</gene>
<accession>A0A1Y5SYD4</accession>
<proteinExistence type="predicted"/>
<evidence type="ECO:0000313" key="1">
    <source>
        <dbReference type="EMBL" id="SLN47927.1"/>
    </source>
</evidence>
<dbReference type="AlphaFoldDB" id="A0A1Y5SYD4"/>
<dbReference type="RefSeq" id="WP_085869016.1">
    <property type="nucleotide sequence ID" value="NZ_FWFQ01000017.1"/>
</dbReference>
<dbReference type="OrthoDB" id="9256035at2"/>
<keyword evidence="2" id="KW-1185">Reference proteome</keyword>
<evidence type="ECO:0000313" key="2">
    <source>
        <dbReference type="Proteomes" id="UP000193409"/>
    </source>
</evidence>
<dbReference type="EMBL" id="FWFQ01000017">
    <property type="protein sequence ID" value="SLN47927.1"/>
    <property type="molecule type" value="Genomic_DNA"/>
</dbReference>
<dbReference type="Proteomes" id="UP000193409">
    <property type="component" value="Unassembled WGS sequence"/>
</dbReference>
<organism evidence="1 2">
    <name type="scientific">Pseudoruegeria aquimaris</name>
    <dbReference type="NCBI Taxonomy" id="393663"/>
    <lineage>
        <taxon>Bacteria</taxon>
        <taxon>Pseudomonadati</taxon>
        <taxon>Pseudomonadota</taxon>
        <taxon>Alphaproteobacteria</taxon>
        <taxon>Rhodobacterales</taxon>
        <taxon>Roseobacteraceae</taxon>
        <taxon>Pseudoruegeria</taxon>
    </lineage>
</organism>
<name>A0A1Y5SYD4_9RHOB</name>